<name>A0A1B6EQJ8_9HEMI</name>
<evidence type="ECO:0000313" key="2">
    <source>
        <dbReference type="EMBL" id="JAS40177.1"/>
    </source>
</evidence>
<sequence length="104" mass="12068">NNEPVTYRPLGILPEKGNKQIQSIFQQQNQGQQSSSETKHEILNEQRHWEFMKDYNDGKSIKQGLPNNGYDKINNEPVTYQPLGILPDKGNNQIQSIFQQRNQD</sequence>
<evidence type="ECO:0000256" key="1">
    <source>
        <dbReference type="SAM" id="MobiDB-lite"/>
    </source>
</evidence>
<organism evidence="2">
    <name type="scientific">Cuerna arida</name>
    <dbReference type="NCBI Taxonomy" id="1464854"/>
    <lineage>
        <taxon>Eukaryota</taxon>
        <taxon>Metazoa</taxon>
        <taxon>Ecdysozoa</taxon>
        <taxon>Arthropoda</taxon>
        <taxon>Hexapoda</taxon>
        <taxon>Insecta</taxon>
        <taxon>Pterygota</taxon>
        <taxon>Neoptera</taxon>
        <taxon>Paraneoptera</taxon>
        <taxon>Hemiptera</taxon>
        <taxon>Auchenorrhyncha</taxon>
        <taxon>Membracoidea</taxon>
        <taxon>Cicadellidae</taxon>
        <taxon>Cicadellinae</taxon>
        <taxon>Proconiini</taxon>
        <taxon>Cuerna</taxon>
    </lineage>
</organism>
<accession>A0A1B6EQJ8</accession>
<protein>
    <submittedName>
        <fullName evidence="2">Uncharacterized protein</fullName>
    </submittedName>
</protein>
<dbReference type="EMBL" id="GECZ01029592">
    <property type="protein sequence ID" value="JAS40177.1"/>
    <property type="molecule type" value="Transcribed_RNA"/>
</dbReference>
<gene>
    <name evidence="2" type="ORF">g.27677</name>
</gene>
<feature type="region of interest" description="Disordered" evidence="1">
    <location>
        <begin position="24"/>
        <end position="44"/>
    </location>
</feature>
<proteinExistence type="predicted"/>
<reference evidence="2" key="1">
    <citation type="submission" date="2015-11" db="EMBL/GenBank/DDBJ databases">
        <title>De novo transcriptome assembly of four potential Pierce s Disease insect vectors from Arizona vineyards.</title>
        <authorList>
            <person name="Tassone E.E."/>
        </authorList>
    </citation>
    <scope>NUCLEOTIDE SEQUENCE</scope>
</reference>
<dbReference type="AlphaFoldDB" id="A0A1B6EQJ8"/>
<feature type="compositionally biased region" description="Low complexity" evidence="1">
    <location>
        <begin position="24"/>
        <end position="36"/>
    </location>
</feature>
<feature type="non-terminal residue" evidence="2">
    <location>
        <position position="104"/>
    </location>
</feature>
<feature type="non-terminal residue" evidence="2">
    <location>
        <position position="1"/>
    </location>
</feature>